<dbReference type="EMBL" id="JBHTAX010000008">
    <property type="protein sequence ID" value="MFC7193307.1"/>
    <property type="molecule type" value="Genomic_DNA"/>
</dbReference>
<keyword evidence="3" id="KW-1185">Reference proteome</keyword>
<comment type="caution">
    <text evidence="1">The sequence shown here is derived from an EMBL/GenBank/DDBJ whole genome shotgun (WGS) entry which is preliminary data.</text>
</comment>
<reference evidence="1" key="1">
    <citation type="journal article" date="2014" name="Int. J. Syst. Evol. Microbiol.">
        <title>Complete genome sequence of Corynebacterium casei LMG S-19264T (=DSM 44701T), isolated from a smear-ripened cheese.</title>
        <authorList>
            <consortium name="US DOE Joint Genome Institute (JGI-PGF)"/>
            <person name="Walter F."/>
            <person name="Albersmeier A."/>
            <person name="Kalinowski J."/>
            <person name="Ruckert C."/>
        </authorList>
    </citation>
    <scope>NUCLEOTIDE SEQUENCE [LARGE SCALE GENOMIC DNA]</scope>
    <source>
        <strain evidence="1">NBRC 107106</strain>
    </source>
</reference>
<dbReference type="RefSeq" id="WP_390207121.1">
    <property type="nucleotide sequence ID" value="NZ_JBHSZC010000007.1"/>
</dbReference>
<dbReference type="EMBL" id="JBHTAX010000008">
    <property type="protein sequence ID" value="MFC7193368.1"/>
    <property type="molecule type" value="Genomic_DNA"/>
</dbReference>
<dbReference type="Proteomes" id="UP001596417">
    <property type="component" value="Unassembled WGS sequence"/>
</dbReference>
<name>A0ABD5YYQ5_9EURY</name>
<proteinExistence type="predicted"/>
<organism evidence="1 3">
    <name type="scientific">Halocatena marina</name>
    <dbReference type="NCBI Taxonomy" id="2934937"/>
    <lineage>
        <taxon>Archaea</taxon>
        <taxon>Methanobacteriati</taxon>
        <taxon>Methanobacteriota</taxon>
        <taxon>Stenosarchaea group</taxon>
        <taxon>Halobacteria</taxon>
        <taxon>Halobacteriales</taxon>
        <taxon>Natronomonadaceae</taxon>
        <taxon>Halocatena</taxon>
    </lineage>
</organism>
<protein>
    <submittedName>
        <fullName evidence="1">Uncharacterized protein</fullName>
    </submittedName>
</protein>
<sequence>MTDDVNSPQRLGQLQNAIEDMSQEQLASINSKIRFWYLSTTAHVFRVEEKETFCGRQIDLSAGRIVTQQSNNGAETISPQIEDICEKCFNRVLQIYEQNGQKLVSTESQSHEENQLQTTSEITKTVTRHLESKDFHATVDITIEGKDELALKKAQEIEESVQEILGYK</sequence>
<evidence type="ECO:0000313" key="2">
    <source>
        <dbReference type="EMBL" id="MFC7193368.1"/>
    </source>
</evidence>
<gene>
    <name evidence="1" type="ORF">ACFQL7_28300</name>
    <name evidence="2" type="ORF">ACFQL7_28625</name>
</gene>
<reference evidence="1" key="3">
    <citation type="submission" date="2024-09" db="EMBL/GenBank/DDBJ databases">
        <authorList>
            <person name="Sun Q."/>
        </authorList>
    </citation>
    <scope>NUCLEOTIDE SEQUENCE</scope>
    <source>
        <strain evidence="1">NBRC 107106</strain>
    </source>
</reference>
<accession>A0ABD5YYQ5</accession>
<dbReference type="AlphaFoldDB" id="A0ABD5YYQ5"/>
<evidence type="ECO:0000313" key="3">
    <source>
        <dbReference type="Proteomes" id="UP001596417"/>
    </source>
</evidence>
<evidence type="ECO:0000313" key="1">
    <source>
        <dbReference type="EMBL" id="MFC7193307.1"/>
    </source>
</evidence>
<reference evidence="3" key="2">
    <citation type="journal article" date="2019" name="Int. J. Syst. Evol. Microbiol.">
        <title>The Global Catalogue of Microorganisms (GCM) 10K type strain sequencing project: providing services to taxonomists for standard genome sequencing and annotation.</title>
        <authorList>
            <consortium name="The Broad Institute Genomics Platform"/>
            <consortium name="The Broad Institute Genome Sequencing Center for Infectious Disease"/>
            <person name="Wu L."/>
            <person name="Ma J."/>
        </authorList>
    </citation>
    <scope>NUCLEOTIDE SEQUENCE [LARGE SCALE GENOMIC DNA]</scope>
    <source>
        <strain evidence="3">RDMS1</strain>
    </source>
</reference>